<proteinExistence type="predicted"/>
<reference evidence="2" key="1">
    <citation type="journal article" date="2022" name="New Phytol.">
        <title>Phylogenomic structure and speciation in an emerging model: the Sphagnum magellanicum complex (Bryophyta).</title>
        <authorList>
            <person name="Shaw A.J."/>
            <person name="Piatkowski B."/>
            <person name="Duffy A.M."/>
            <person name="Aguero B."/>
            <person name="Imwattana K."/>
            <person name="Nieto-Lugilde M."/>
            <person name="Healey A."/>
            <person name="Weston D.J."/>
            <person name="Patel M.N."/>
            <person name="Schmutz J."/>
            <person name="Grimwood J."/>
            <person name="Yavitt J.B."/>
            <person name="Hassel K."/>
            <person name="Stenoien H.K."/>
            <person name="Flatberg K.I."/>
            <person name="Bickford C.P."/>
            <person name="Hicks K.A."/>
        </authorList>
    </citation>
    <scope>NUCLEOTIDE SEQUENCE [LARGE SCALE GENOMIC DNA]</scope>
</reference>
<gene>
    <name evidence="1" type="ORF">CY35_07G067200</name>
</gene>
<comment type="caution">
    <text evidence="1">The sequence shown here is derived from an EMBL/GenBank/DDBJ whole genome shotgun (WGS) entry which is preliminary data.</text>
</comment>
<dbReference type="EMBL" id="CM038913">
    <property type="protein sequence ID" value="KAH9557094.1"/>
    <property type="molecule type" value="Genomic_DNA"/>
</dbReference>
<evidence type="ECO:0000313" key="2">
    <source>
        <dbReference type="Proteomes" id="UP000828922"/>
    </source>
</evidence>
<organism evidence="1 2">
    <name type="scientific">Sphagnum magellanicum</name>
    <dbReference type="NCBI Taxonomy" id="128215"/>
    <lineage>
        <taxon>Eukaryota</taxon>
        <taxon>Viridiplantae</taxon>
        <taxon>Streptophyta</taxon>
        <taxon>Embryophyta</taxon>
        <taxon>Bryophyta</taxon>
        <taxon>Sphagnophytina</taxon>
        <taxon>Sphagnopsida</taxon>
        <taxon>Sphagnales</taxon>
        <taxon>Sphagnaceae</taxon>
        <taxon>Sphagnum</taxon>
    </lineage>
</organism>
<name>A0ACB8HLM7_9BRYO</name>
<keyword evidence="2" id="KW-1185">Reference proteome</keyword>
<evidence type="ECO:0000313" key="1">
    <source>
        <dbReference type="EMBL" id="KAH9557094.1"/>
    </source>
</evidence>
<accession>A0ACB8HLM7</accession>
<protein>
    <submittedName>
        <fullName evidence="1">Uncharacterized protein</fullName>
    </submittedName>
</protein>
<sequence length="517" mass="56650">MGLSAVVAPISNMELLVCLEKCPGMASGDGPREEIWESLTGVEQSLRTSAANLPLPVQFGRDPMFVPQDFCTQQLESPVLSSSPVVLPIYSSGTNYVSGEILNIVLSTRESSRCRQAAGLQNRPLHPAVRNTIGKHNLCLLDATRDDQVCAPLPALVTSCTESHGSEQIQSRNFRTQPDENKGFAAVQERISLSNSTCKSLPGGVEMQGSCCNQFHTAAGVKLCQCQSSLHGSPPDHNMTARQLAESLEPQDCRQYPQGNHMGSERTQNNTGQDDIWESAMDQLEEHEEIEGGFEQILAGTFMSRNLVSERNRRKKLNQSLYRLRSVVPIISKMDKASILADAITYLQNLEEQLKMLEDDVVKDEKMISFLSVEKRSSNVVNGGQSEDDEVNGGINGEYQGTAKDNVYYLNHKNQEPHAAVDHQPHQSNQISVSELEGMYNVQVSCQRKPGSLLQLSKALDALGLNIIYSNITAINGSEQATCTFIAQMTGRDAGSLENLEAQILEVTARFCSGRGC</sequence>
<dbReference type="Proteomes" id="UP000828922">
    <property type="component" value="Linkage Group LG07"/>
</dbReference>